<keyword evidence="2" id="KW-1185">Reference proteome</keyword>
<accession>A0ACD3AB02</accession>
<name>A0ACD3AB02_9AGAR</name>
<evidence type="ECO:0000313" key="2">
    <source>
        <dbReference type="Proteomes" id="UP000308600"/>
    </source>
</evidence>
<gene>
    <name evidence="1" type="ORF">BDN72DRAFT_849125</name>
</gene>
<sequence length="173" mass="18460">MPSWFDILSFDWKSAEDEKGLLESTRKITELITAEVDAGIPANRVVVGGFSQGAVISLLTGLTGERKLGGVVALSGWVPLKSKFKSMASDHARSVPVFWGHGASDPLVPIRLGTASSQFLTTELRLPTAGAESTGAVGLSWNVYQGLEHSASDEELRDLRAWVKKALPAEPSA</sequence>
<organism evidence="1 2">
    <name type="scientific">Pluteus cervinus</name>
    <dbReference type="NCBI Taxonomy" id="181527"/>
    <lineage>
        <taxon>Eukaryota</taxon>
        <taxon>Fungi</taxon>
        <taxon>Dikarya</taxon>
        <taxon>Basidiomycota</taxon>
        <taxon>Agaricomycotina</taxon>
        <taxon>Agaricomycetes</taxon>
        <taxon>Agaricomycetidae</taxon>
        <taxon>Agaricales</taxon>
        <taxon>Pluteineae</taxon>
        <taxon>Pluteaceae</taxon>
        <taxon>Pluteus</taxon>
    </lineage>
</organism>
<dbReference type="EMBL" id="ML208611">
    <property type="protein sequence ID" value="TFK62017.1"/>
    <property type="molecule type" value="Genomic_DNA"/>
</dbReference>
<evidence type="ECO:0000313" key="1">
    <source>
        <dbReference type="EMBL" id="TFK62017.1"/>
    </source>
</evidence>
<dbReference type="Proteomes" id="UP000308600">
    <property type="component" value="Unassembled WGS sequence"/>
</dbReference>
<proteinExistence type="predicted"/>
<protein>
    <submittedName>
        <fullName evidence="1">Alpha/beta-hydrolase</fullName>
    </submittedName>
</protein>
<reference evidence="1 2" key="1">
    <citation type="journal article" date="2019" name="Nat. Ecol. Evol.">
        <title>Megaphylogeny resolves global patterns of mushroom evolution.</title>
        <authorList>
            <person name="Varga T."/>
            <person name="Krizsan K."/>
            <person name="Foldi C."/>
            <person name="Dima B."/>
            <person name="Sanchez-Garcia M."/>
            <person name="Sanchez-Ramirez S."/>
            <person name="Szollosi G.J."/>
            <person name="Szarkandi J.G."/>
            <person name="Papp V."/>
            <person name="Albert L."/>
            <person name="Andreopoulos W."/>
            <person name="Angelini C."/>
            <person name="Antonin V."/>
            <person name="Barry K.W."/>
            <person name="Bougher N.L."/>
            <person name="Buchanan P."/>
            <person name="Buyck B."/>
            <person name="Bense V."/>
            <person name="Catcheside P."/>
            <person name="Chovatia M."/>
            <person name="Cooper J."/>
            <person name="Damon W."/>
            <person name="Desjardin D."/>
            <person name="Finy P."/>
            <person name="Geml J."/>
            <person name="Haridas S."/>
            <person name="Hughes K."/>
            <person name="Justo A."/>
            <person name="Karasinski D."/>
            <person name="Kautmanova I."/>
            <person name="Kiss B."/>
            <person name="Kocsube S."/>
            <person name="Kotiranta H."/>
            <person name="LaButti K.M."/>
            <person name="Lechner B.E."/>
            <person name="Liimatainen K."/>
            <person name="Lipzen A."/>
            <person name="Lukacs Z."/>
            <person name="Mihaltcheva S."/>
            <person name="Morgado L.N."/>
            <person name="Niskanen T."/>
            <person name="Noordeloos M.E."/>
            <person name="Ohm R.A."/>
            <person name="Ortiz-Santana B."/>
            <person name="Ovrebo C."/>
            <person name="Racz N."/>
            <person name="Riley R."/>
            <person name="Savchenko A."/>
            <person name="Shiryaev A."/>
            <person name="Soop K."/>
            <person name="Spirin V."/>
            <person name="Szebenyi C."/>
            <person name="Tomsovsky M."/>
            <person name="Tulloss R.E."/>
            <person name="Uehling J."/>
            <person name="Grigoriev I.V."/>
            <person name="Vagvolgyi C."/>
            <person name="Papp T."/>
            <person name="Martin F.M."/>
            <person name="Miettinen O."/>
            <person name="Hibbett D.S."/>
            <person name="Nagy L.G."/>
        </authorList>
    </citation>
    <scope>NUCLEOTIDE SEQUENCE [LARGE SCALE GENOMIC DNA]</scope>
    <source>
        <strain evidence="1 2">NL-1719</strain>
    </source>
</reference>